<feature type="transmembrane region" description="Helical" evidence="22">
    <location>
        <begin position="1746"/>
        <end position="1772"/>
    </location>
</feature>
<keyword evidence="11" id="KW-0915">Sodium</keyword>
<evidence type="ECO:0000256" key="15">
    <source>
        <dbReference type="ARBA" id="ARBA00035029"/>
    </source>
</evidence>
<comment type="caution">
    <text evidence="24">The sequence shown here is derived from an EMBL/GenBank/DDBJ whole genome shotgun (WGS) entry which is preliminary data.</text>
</comment>
<dbReference type="SUPFAM" id="SSF55073">
    <property type="entry name" value="Nucleotide cyclase"/>
    <property type="match status" value="2"/>
</dbReference>
<feature type="transmembrane region" description="Helical" evidence="22">
    <location>
        <begin position="1183"/>
        <end position="1204"/>
    </location>
</feature>
<dbReference type="SUPFAM" id="SSF81665">
    <property type="entry name" value="Calcium ATPase, transmembrane domain M"/>
    <property type="match status" value="1"/>
</dbReference>
<dbReference type="GO" id="GO:0009190">
    <property type="term" value="P:cyclic nucleotide biosynthetic process"/>
    <property type="evidence" value="ECO:0007669"/>
    <property type="project" value="InterPro"/>
</dbReference>
<feature type="transmembrane region" description="Helical" evidence="22">
    <location>
        <begin position="904"/>
        <end position="925"/>
    </location>
</feature>
<keyword evidence="6 19" id="KW-0547">Nucleotide-binding</keyword>
<feature type="region of interest" description="Disordered" evidence="21">
    <location>
        <begin position="1590"/>
        <end position="1610"/>
    </location>
</feature>
<keyword evidence="8 20" id="KW-0460">Magnesium</keyword>
<keyword evidence="12 22" id="KW-0472">Membrane</keyword>
<dbReference type="Gene3D" id="2.70.150.10">
    <property type="entry name" value="Calcium-transporting ATPase, cytoplasmic transduction domain A"/>
    <property type="match status" value="1"/>
</dbReference>
<evidence type="ECO:0000259" key="23">
    <source>
        <dbReference type="PROSITE" id="PS50125"/>
    </source>
</evidence>
<dbReference type="FunFam" id="3.40.50.1000:FF:000001">
    <property type="entry name" value="Phospholipid-transporting ATPase IC"/>
    <property type="match status" value="1"/>
</dbReference>
<keyword evidence="5 20" id="KW-0479">Metal-binding</keyword>
<dbReference type="Proteomes" id="UP001162131">
    <property type="component" value="Unassembled WGS sequence"/>
</dbReference>
<dbReference type="Gene3D" id="3.30.70.1230">
    <property type="entry name" value="Nucleotide cyclase"/>
    <property type="match status" value="2"/>
</dbReference>
<feature type="binding site" evidence="19">
    <location>
        <position position="398"/>
    </location>
    <ligand>
        <name>ATP</name>
        <dbReference type="ChEBI" id="CHEBI:30616"/>
    </ligand>
</feature>
<feature type="transmembrane region" description="Helical" evidence="22">
    <location>
        <begin position="329"/>
        <end position="351"/>
    </location>
</feature>
<dbReference type="Pfam" id="PF16209">
    <property type="entry name" value="PhoLip_ATPase_N"/>
    <property type="match status" value="1"/>
</dbReference>
<dbReference type="InterPro" id="IPR029787">
    <property type="entry name" value="Nucleotide_cyclase"/>
</dbReference>
<dbReference type="InterPro" id="IPR008250">
    <property type="entry name" value="ATPase_P-typ_transduc_dom_A_sf"/>
</dbReference>
<evidence type="ECO:0000256" key="8">
    <source>
        <dbReference type="ARBA" id="ARBA00022842"/>
    </source>
</evidence>
<organism evidence="24 25">
    <name type="scientific">Blepharisma stoltei</name>
    <dbReference type="NCBI Taxonomy" id="1481888"/>
    <lineage>
        <taxon>Eukaryota</taxon>
        <taxon>Sar</taxon>
        <taxon>Alveolata</taxon>
        <taxon>Ciliophora</taxon>
        <taxon>Postciliodesmatophora</taxon>
        <taxon>Heterotrichea</taxon>
        <taxon>Heterotrichida</taxon>
        <taxon>Blepharismidae</taxon>
        <taxon>Blepharisma</taxon>
    </lineage>
</organism>
<dbReference type="InterPro" id="IPR023298">
    <property type="entry name" value="ATPase_P-typ_TM_dom_sf"/>
</dbReference>
<evidence type="ECO:0000256" key="9">
    <source>
        <dbReference type="ARBA" id="ARBA00022967"/>
    </source>
</evidence>
<feature type="binding site" evidence="19">
    <location>
        <position position="399"/>
    </location>
    <ligand>
        <name>ATP</name>
        <dbReference type="ChEBI" id="CHEBI:30616"/>
    </ligand>
</feature>
<dbReference type="Pfam" id="PF00211">
    <property type="entry name" value="Guanylate_cyc"/>
    <property type="match status" value="2"/>
</dbReference>
<keyword evidence="10 22" id="KW-1133">Transmembrane helix</keyword>
<feature type="transmembrane region" description="Helical" evidence="22">
    <location>
        <begin position="1210"/>
        <end position="1229"/>
    </location>
</feature>
<evidence type="ECO:0000256" key="16">
    <source>
        <dbReference type="ARBA" id="ARBA00049499"/>
    </source>
</evidence>
<feature type="binding site" evidence="19">
    <location>
        <position position="400"/>
    </location>
    <ligand>
        <name>ATP</name>
        <dbReference type="ChEBI" id="CHEBI:30616"/>
    </ligand>
</feature>
<evidence type="ECO:0000256" key="5">
    <source>
        <dbReference type="ARBA" id="ARBA00022723"/>
    </source>
</evidence>
<dbReference type="PROSITE" id="PS00154">
    <property type="entry name" value="ATPASE_E1_E2"/>
    <property type="match status" value="1"/>
</dbReference>
<proteinExistence type="inferred from homology"/>
<feature type="transmembrane region" description="Helical" evidence="22">
    <location>
        <begin position="79"/>
        <end position="98"/>
    </location>
</feature>
<dbReference type="InterPro" id="IPR032630">
    <property type="entry name" value="P_typ_ATPase_c"/>
</dbReference>
<evidence type="ECO:0000256" key="21">
    <source>
        <dbReference type="SAM" id="MobiDB-lite"/>
    </source>
</evidence>
<feature type="transmembrane region" description="Helical" evidence="22">
    <location>
        <begin position="1823"/>
        <end position="1840"/>
    </location>
</feature>
<keyword evidence="4 22" id="KW-0812">Transmembrane</keyword>
<evidence type="ECO:0000256" key="17">
    <source>
        <dbReference type="ARBA" id="ARBA00067200"/>
    </source>
</evidence>
<keyword evidence="9" id="KW-1278">Translocase</keyword>
<evidence type="ECO:0000256" key="20">
    <source>
        <dbReference type="PIRSR" id="PIRSR606539-3"/>
    </source>
</evidence>
<dbReference type="SUPFAM" id="SSF81660">
    <property type="entry name" value="Metal cation-transporting ATPase, ATP-binding domain N"/>
    <property type="match status" value="1"/>
</dbReference>
<dbReference type="Pfam" id="PF13246">
    <property type="entry name" value="Cation_ATPase"/>
    <property type="match status" value="1"/>
</dbReference>
<dbReference type="NCBIfam" id="TIGR01494">
    <property type="entry name" value="ATPase_P-type"/>
    <property type="match status" value="2"/>
</dbReference>
<protein>
    <recommendedName>
        <fullName evidence="17">P-type sodium-transporting ATPase4</fullName>
        <ecNumber evidence="15">7.2.2.3</ecNumber>
        <ecNumber evidence="3">7.6.2.1</ecNumber>
    </recommendedName>
</protein>
<dbReference type="SFLD" id="SFLDG00002">
    <property type="entry name" value="C1.7:_P-type_atpase_like"/>
    <property type="match status" value="1"/>
</dbReference>
<feature type="binding site" evidence="19">
    <location>
        <position position="493"/>
    </location>
    <ligand>
        <name>ATP</name>
        <dbReference type="ChEBI" id="CHEBI:30616"/>
    </ligand>
</feature>
<comment type="subcellular location">
    <subcellularLocation>
        <location evidence="1">Membrane</location>
        <topology evidence="1">Multi-pass membrane protein</topology>
    </subcellularLocation>
</comment>
<evidence type="ECO:0000313" key="24">
    <source>
        <dbReference type="EMBL" id="CAG9325909.1"/>
    </source>
</evidence>
<evidence type="ECO:0000256" key="19">
    <source>
        <dbReference type="PIRSR" id="PIRSR606539-2"/>
    </source>
</evidence>
<dbReference type="GO" id="GO:0005524">
    <property type="term" value="F:ATP binding"/>
    <property type="evidence" value="ECO:0007669"/>
    <property type="project" value="UniProtKB-KW"/>
</dbReference>
<evidence type="ECO:0000256" key="2">
    <source>
        <dbReference type="ARBA" id="ARBA00008109"/>
    </source>
</evidence>
<dbReference type="GO" id="GO:0016887">
    <property type="term" value="F:ATP hydrolysis activity"/>
    <property type="evidence" value="ECO:0007669"/>
    <property type="project" value="InterPro"/>
</dbReference>
<dbReference type="GO" id="GO:0035556">
    <property type="term" value="P:intracellular signal transduction"/>
    <property type="evidence" value="ECO:0007669"/>
    <property type="project" value="InterPro"/>
</dbReference>
<dbReference type="FunFam" id="3.40.50.1000:FF:000014">
    <property type="entry name" value="Phospholipid-transporting ATPase"/>
    <property type="match status" value="1"/>
</dbReference>
<dbReference type="InterPro" id="IPR006539">
    <property type="entry name" value="P-type_ATPase_IV"/>
</dbReference>
<evidence type="ECO:0000313" key="25">
    <source>
        <dbReference type="Proteomes" id="UP001162131"/>
    </source>
</evidence>
<dbReference type="CDD" id="cd02073">
    <property type="entry name" value="P-type_ATPase_APLT_Dnf-like"/>
    <property type="match status" value="1"/>
</dbReference>
<feature type="transmembrane region" description="Helical" evidence="22">
    <location>
        <begin position="958"/>
        <end position="978"/>
    </location>
</feature>
<dbReference type="GO" id="GO:0045332">
    <property type="term" value="P:phospholipid translocation"/>
    <property type="evidence" value="ECO:0007669"/>
    <property type="project" value="TreeGrafter"/>
</dbReference>
<dbReference type="CDD" id="cd07302">
    <property type="entry name" value="CHD"/>
    <property type="match status" value="2"/>
</dbReference>
<feature type="binding site" evidence="19">
    <location>
        <position position="819"/>
    </location>
    <ligand>
        <name>ATP</name>
        <dbReference type="ChEBI" id="CHEBI:30616"/>
    </ligand>
</feature>
<feature type="binding site" evidence="20">
    <location>
        <position position="400"/>
    </location>
    <ligand>
        <name>Mg(2+)</name>
        <dbReference type="ChEBI" id="CHEBI:18420"/>
    </ligand>
</feature>
<evidence type="ECO:0000256" key="18">
    <source>
        <dbReference type="PIRSR" id="PIRSR606539-1"/>
    </source>
</evidence>
<feature type="transmembrane region" description="Helical" evidence="22">
    <location>
        <begin position="1018"/>
        <end position="1039"/>
    </location>
</feature>
<feature type="domain" description="Guanylate cyclase" evidence="23">
    <location>
        <begin position="1391"/>
        <end position="1527"/>
    </location>
</feature>
<dbReference type="GO" id="GO:0008554">
    <property type="term" value="F:P-type sodium transporter activity"/>
    <property type="evidence" value="ECO:0007669"/>
    <property type="project" value="UniProtKB-EC"/>
</dbReference>
<feature type="binding site" evidence="19">
    <location>
        <position position="675"/>
    </location>
    <ligand>
        <name>ATP</name>
        <dbReference type="ChEBI" id="CHEBI:30616"/>
    </ligand>
</feature>
<dbReference type="InterPro" id="IPR018303">
    <property type="entry name" value="ATPase_P-typ_P_site"/>
</dbReference>
<feature type="transmembrane region" description="Helical" evidence="22">
    <location>
        <begin position="990"/>
        <end position="1011"/>
    </location>
</feature>
<dbReference type="InterPro" id="IPR023214">
    <property type="entry name" value="HAD_sf"/>
</dbReference>
<feature type="transmembrane region" description="Helical" evidence="22">
    <location>
        <begin position="55"/>
        <end position="73"/>
    </location>
</feature>
<comment type="cofactor">
    <cofactor evidence="20">
        <name>Mg(2+)</name>
        <dbReference type="ChEBI" id="CHEBI:18420"/>
    </cofactor>
</comment>
<feature type="binding site" evidence="19">
    <location>
        <position position="818"/>
    </location>
    <ligand>
        <name>ATP</name>
        <dbReference type="ChEBI" id="CHEBI:30616"/>
    </ligand>
</feature>
<dbReference type="GO" id="GO:0140326">
    <property type="term" value="F:ATPase-coupled intramembrane lipid transporter activity"/>
    <property type="evidence" value="ECO:0007669"/>
    <property type="project" value="UniProtKB-EC"/>
</dbReference>
<feature type="binding site" evidence="19">
    <location>
        <position position="593"/>
    </location>
    <ligand>
        <name>ATP</name>
        <dbReference type="ChEBI" id="CHEBI:30616"/>
    </ligand>
</feature>
<sequence>MVDRKNRDASEFREIALNRGRNDNANIFPNNFITTAKYTTITLIPKNLFEQFHRVANIWFLIVSIFQILPLNLSPTSSWATIAPLSLVLTVTLIKDAYQDYRRRKSDKELNNREVKIWKEEIGTFETVKWMQLQVGSLVLLESDSAIPADLVIFATSHEEHICYIETSNLDGETNLKIRNSLPETSAIFEGELESAMKMIYKLDSSKLKSEHPNNRLYSFEGSLILKGHPKAVPIDNGNILLRGSTVKNTNWVLGCAIFTGIDTKLMMNSKMPPHKRSNVERRVNRYLSIVFTILLVISLLSATISVVYNYQNPDAVEYFTGDNNSAMSVLNFITFLILYNSLVPISLYVTMDIVRVIQAKFIQWDLRMYYEPIDRPAIAKTGDLNEDLGQIEYIFSDKTGTLTENQMEFKMCSIKGKIYGSMETEGNTDRAEISINPHPQFKFYDSSLLSDLRGPRKREVSEFLELLSTCHTVIPDKGKQGELIYQAASPDEEALVIAAHALGYSFTKSKPGYIAVRVNDETFEYKVVGVNEFNSTRKRMSVVLESLTEPSRPPILYCKGADNIILERVNASEAEKSELNKQLYDYSVQGLRTLVLAKRELTRAESQDFERKWQAAKNAMADRQKRLDEVAAEIEVNMELIGATAIEDKIQEGVPETIADLMEGGVKVWVLTGDKQETAINIGYSCKMLKQDMEVIIINSHSLEAAKLQLKKALMKYVYKEIESNSSNLIRIQEDNNNNEKEIDVDSLNLGLVIDGETLLYVFSDLQAMKHFAMLSCLCHAVICCRVSPLQKSEVVRLVKCNFQFAPITLAIGDGANDVSMIQEAHVGIGICGKEGLQAVNSSDYAIARFKYLIPLLFLHGRWNYQRITIVILYSFYKNFILVLPMFYFSFFNMYSGTALYDSWLLLSYNVALTSLPIVIVGSVDKDLEADEVLINPSLYQDGIYSKMFNAKIFIKWTFKAIFQSIIIYFLITMNSYELISTDGDPESYNLMGTVCFYSIVQTVTLMMLIKTHNWNYLFLIVLFLSLAVFFPFVLFYDYTKIPTAELAGVTKNMFRELIWFLSWTLIPYICILIILAKDFVYSLWFPSDIDHIKSRKIGKVHPEIAYEQPDQEEAKQLIVSRASKYKTRLSDVFNPKGIKLKAVEEEAPKNDYSLKALTLKFYNIYLEKSFSRYTTDKIMKFIRKIFILLFILSLIWTVYDIAQGSTNSMIAIRAGVVVVFFGFIIFVHSKLFVRYYEPIVLAVLVVGLVIKVALEFINQNDGSMTTALVPILTFVLFSVSTYKVFLINILFLLIYLIRVLAHYSSSLDAVGMEIISMNYIVLLVGITIISAFVGYALEKARRTNYILRKKLEHQFQKGQEILGNLLPRFVKDRVKQGVRYIAEDQGIVTLLFCDIYNFDKICVTHSPNELLDLLDKFFGILDGLCDKHGVTKIETVNKTYLVCGGLKDSEENLSQKLLQKNHAQRVLELAVNILKKIEPVYLKNGDKFQVKMGINSGPIIAGVVGDHKPQFSLIGDTINTASRMCSTLKEPCQIQISSDTYEYVKGEPYLFTPNKVEAKGKGMLDTYIIKNQEPKKKNRRITTFEEMVPSQFQQQQQQQPPPDKSLNVSSLPLLPSEQENINIKESSTVFDIDKLQYESFDGDEDYTGLAGPVQWLTCSFKEMAMQHEYRVTTLKSEMKNMKWGLWMTIIVYAVLLMNFIVGFKLMTSFGTGVLIGLRAGNLGAMILLALVLNKVYENMMFPWGVMAIYVAASYISTLSISRIGSDFFYIIVLEEMYTNVVINHISGLPFGHILIASLCSIIHWITTVILNPDEFSKSIEATFFVIIFTFINGAASYMREYNNRRNYNLSRMAQRDIQNTEKLLSQMMPPSVVKNLHNNVTTTDKYADVTMIFADIVGFTAYSSDKKPIEVVSMLSKLFSNFDHLCMKNNVYKVHTIGDCYVVLSFSDSGDNGYTRNIAREVTNMINMALDMIKCIKRINRSKNMSLNMRIGLHTGEVTAGITGTNIVRYDIYGPDVDIANKMESNGQAGKINVSEVTKALLETHCPDRFDYIFNKIVTHQPVNRSLNSFFVRAKLADDIEF</sequence>
<gene>
    <name evidence="24" type="ORF">BSTOLATCC_MIC39692</name>
</gene>
<feature type="transmembrane region" description="Helical" evidence="22">
    <location>
        <begin position="1059"/>
        <end position="1078"/>
    </location>
</feature>
<dbReference type="EC" id="7.2.2.3" evidence="15"/>
<dbReference type="PANTHER" id="PTHR24092">
    <property type="entry name" value="PROBABLE PHOSPHOLIPID-TRANSPORTING ATPASE"/>
    <property type="match status" value="1"/>
</dbReference>
<feature type="transmembrane region" description="Helical" evidence="22">
    <location>
        <begin position="1685"/>
        <end position="1705"/>
    </location>
</feature>
<feature type="binding site" evidence="20">
    <location>
        <position position="819"/>
    </location>
    <ligand>
        <name>Mg(2+)</name>
        <dbReference type="ChEBI" id="CHEBI:18420"/>
    </ligand>
</feature>
<feature type="transmembrane region" description="Helical" evidence="22">
    <location>
        <begin position="287"/>
        <end position="309"/>
    </location>
</feature>
<keyword evidence="13" id="KW-0406">Ion transport</keyword>
<dbReference type="InterPro" id="IPR044492">
    <property type="entry name" value="P_typ_ATPase_HD_dom"/>
</dbReference>
<evidence type="ECO:0000256" key="14">
    <source>
        <dbReference type="ARBA" id="ARBA00034036"/>
    </source>
</evidence>
<dbReference type="Pfam" id="PF16212">
    <property type="entry name" value="PhoLip_ATPase_C"/>
    <property type="match status" value="1"/>
</dbReference>
<dbReference type="Gene3D" id="3.40.50.1000">
    <property type="entry name" value="HAD superfamily/HAD-like"/>
    <property type="match status" value="1"/>
</dbReference>
<name>A0AAU9JLF0_9CILI</name>
<keyword evidence="25" id="KW-1185">Reference proteome</keyword>
<evidence type="ECO:0000256" key="11">
    <source>
        <dbReference type="ARBA" id="ARBA00023053"/>
    </source>
</evidence>
<evidence type="ECO:0000256" key="12">
    <source>
        <dbReference type="ARBA" id="ARBA00023136"/>
    </source>
</evidence>
<feature type="binding site" evidence="19">
    <location>
        <position position="534"/>
    </location>
    <ligand>
        <name>ATP</name>
        <dbReference type="ChEBI" id="CHEBI:30616"/>
    </ligand>
</feature>
<dbReference type="Gene3D" id="3.40.1110.10">
    <property type="entry name" value="Calcium-transporting ATPase, cytoplasmic domain N"/>
    <property type="match status" value="1"/>
</dbReference>
<dbReference type="GO" id="GO:0000287">
    <property type="term" value="F:magnesium ion binding"/>
    <property type="evidence" value="ECO:0007669"/>
    <property type="project" value="InterPro"/>
</dbReference>
<evidence type="ECO:0000256" key="6">
    <source>
        <dbReference type="ARBA" id="ARBA00022741"/>
    </source>
</evidence>
<feature type="binding site" evidence="19">
    <location>
        <position position="673"/>
    </location>
    <ligand>
        <name>ATP</name>
        <dbReference type="ChEBI" id="CHEBI:30616"/>
    </ligand>
</feature>
<keyword evidence="13" id="KW-0739">Sodium transport</keyword>
<evidence type="ECO:0000256" key="7">
    <source>
        <dbReference type="ARBA" id="ARBA00022840"/>
    </source>
</evidence>
<dbReference type="SFLD" id="SFLDS00003">
    <property type="entry name" value="Haloacid_Dehalogenase"/>
    <property type="match status" value="1"/>
</dbReference>
<dbReference type="SFLD" id="SFLDF00027">
    <property type="entry name" value="p-type_atpase"/>
    <property type="match status" value="1"/>
</dbReference>
<feature type="compositionally biased region" description="Low complexity" evidence="21">
    <location>
        <begin position="1591"/>
        <end position="1600"/>
    </location>
</feature>
<keyword evidence="7 19" id="KW-0067">ATP-binding</keyword>
<keyword evidence="13" id="KW-0813">Transport</keyword>
<dbReference type="InterPro" id="IPR001757">
    <property type="entry name" value="P_typ_ATPase"/>
</dbReference>
<evidence type="ECO:0000256" key="10">
    <source>
        <dbReference type="ARBA" id="ARBA00022989"/>
    </source>
</evidence>
<feature type="binding site" evidence="19">
    <location>
        <position position="793"/>
    </location>
    <ligand>
        <name>ATP</name>
        <dbReference type="ChEBI" id="CHEBI:30616"/>
    </ligand>
</feature>
<feature type="binding site" evidence="20">
    <location>
        <position position="398"/>
    </location>
    <ligand>
        <name>Mg(2+)</name>
        <dbReference type="ChEBI" id="CHEBI:18420"/>
    </ligand>
</feature>
<comment type="similarity">
    <text evidence="2">Belongs to the cation transport ATPase (P-type) (TC 3.A.3) family. Type IV subfamily.</text>
</comment>
<dbReference type="PRINTS" id="PR00119">
    <property type="entry name" value="CATATPASE"/>
</dbReference>
<evidence type="ECO:0000256" key="22">
    <source>
        <dbReference type="SAM" id="Phobius"/>
    </source>
</evidence>
<evidence type="ECO:0000256" key="3">
    <source>
        <dbReference type="ARBA" id="ARBA00012189"/>
    </source>
</evidence>
<dbReference type="NCBIfam" id="TIGR01652">
    <property type="entry name" value="ATPase-Plipid"/>
    <property type="match status" value="1"/>
</dbReference>
<feature type="transmembrane region" description="Helical" evidence="22">
    <location>
        <begin position="869"/>
        <end position="892"/>
    </location>
</feature>
<comment type="catalytic activity">
    <reaction evidence="16">
        <text>Na(+)(in) + ATP + H2O = Na(+)(out) + ADP + phosphate + H(+)</text>
        <dbReference type="Rhea" id="RHEA:14633"/>
        <dbReference type="ChEBI" id="CHEBI:15377"/>
        <dbReference type="ChEBI" id="CHEBI:15378"/>
        <dbReference type="ChEBI" id="CHEBI:29101"/>
        <dbReference type="ChEBI" id="CHEBI:30616"/>
        <dbReference type="ChEBI" id="CHEBI:43474"/>
        <dbReference type="ChEBI" id="CHEBI:456216"/>
        <dbReference type="EC" id="7.2.2.3"/>
    </reaction>
    <physiologicalReaction direction="left-to-right" evidence="16">
        <dbReference type="Rhea" id="RHEA:14634"/>
    </physiologicalReaction>
</comment>
<dbReference type="PROSITE" id="PS50125">
    <property type="entry name" value="GUANYLATE_CYCLASE_2"/>
    <property type="match status" value="2"/>
</dbReference>
<feature type="active site" description="4-aspartylphosphate intermediate" evidence="18">
    <location>
        <position position="398"/>
    </location>
</feature>
<evidence type="ECO:0000256" key="13">
    <source>
        <dbReference type="ARBA" id="ARBA00023201"/>
    </source>
</evidence>
<feature type="transmembrane region" description="Helical" evidence="22">
    <location>
        <begin position="1792"/>
        <end position="1811"/>
    </location>
</feature>
<reference evidence="24" key="1">
    <citation type="submission" date="2021-09" db="EMBL/GenBank/DDBJ databases">
        <authorList>
            <consortium name="AG Swart"/>
            <person name="Singh M."/>
            <person name="Singh A."/>
            <person name="Seah K."/>
            <person name="Emmerich C."/>
        </authorList>
    </citation>
    <scope>NUCLEOTIDE SEQUENCE</scope>
    <source>
        <strain evidence="24">ATCC30299</strain>
    </source>
</reference>
<evidence type="ECO:0000256" key="1">
    <source>
        <dbReference type="ARBA" id="ARBA00004141"/>
    </source>
</evidence>
<feature type="binding site" evidence="20">
    <location>
        <position position="815"/>
    </location>
    <ligand>
        <name>Mg(2+)</name>
        <dbReference type="ChEBI" id="CHEBI:18420"/>
    </ligand>
</feature>
<dbReference type="SUPFAM" id="SSF56784">
    <property type="entry name" value="HAD-like"/>
    <property type="match status" value="1"/>
</dbReference>
<feature type="transmembrane region" description="Helical" evidence="22">
    <location>
        <begin position="1241"/>
        <end position="1259"/>
    </location>
</feature>
<evidence type="ECO:0000256" key="4">
    <source>
        <dbReference type="ARBA" id="ARBA00022692"/>
    </source>
</evidence>
<dbReference type="EMBL" id="CAJZBQ010000039">
    <property type="protein sequence ID" value="CAG9325909.1"/>
    <property type="molecule type" value="Genomic_DNA"/>
</dbReference>
<feature type="domain" description="Guanylate cyclase" evidence="23">
    <location>
        <begin position="1892"/>
        <end position="2026"/>
    </location>
</feature>
<feature type="transmembrane region" description="Helical" evidence="22">
    <location>
        <begin position="1711"/>
        <end position="1734"/>
    </location>
</feature>
<dbReference type="InterPro" id="IPR001054">
    <property type="entry name" value="A/G_cyclase"/>
</dbReference>
<dbReference type="InterPro" id="IPR023299">
    <property type="entry name" value="ATPase_P-typ_cyto_dom_N"/>
</dbReference>
<dbReference type="SUPFAM" id="SSF81653">
    <property type="entry name" value="Calcium ATPase, transduction domain A"/>
    <property type="match status" value="1"/>
</dbReference>
<dbReference type="InterPro" id="IPR032631">
    <property type="entry name" value="P-type_ATPase_N"/>
</dbReference>
<dbReference type="GO" id="GO:0005886">
    <property type="term" value="C:plasma membrane"/>
    <property type="evidence" value="ECO:0007669"/>
    <property type="project" value="TreeGrafter"/>
</dbReference>
<dbReference type="PANTHER" id="PTHR24092:SF150">
    <property type="entry name" value="PHOSPHOLIPID-TRANSPORTING ATPASE"/>
    <property type="match status" value="1"/>
</dbReference>
<comment type="catalytic activity">
    <reaction evidence="14">
        <text>ATP + H2O + phospholipidSide 1 = ADP + phosphate + phospholipidSide 2.</text>
        <dbReference type="EC" id="7.6.2.1"/>
    </reaction>
</comment>
<dbReference type="EC" id="7.6.2.1" evidence="3"/>
<feature type="binding site" evidence="19">
    <location>
        <position position="787"/>
    </location>
    <ligand>
        <name>ATP</name>
        <dbReference type="ChEBI" id="CHEBI:30616"/>
    </ligand>
</feature>
<accession>A0AAU9JLF0</accession>
<feature type="binding site" evidence="19">
    <location>
        <position position="674"/>
    </location>
    <ligand>
        <name>ATP</name>
        <dbReference type="ChEBI" id="CHEBI:30616"/>
    </ligand>
</feature>
<feature type="binding site" evidence="19">
    <location>
        <position position="560"/>
    </location>
    <ligand>
        <name>ATP</name>
        <dbReference type="ChEBI" id="CHEBI:30616"/>
    </ligand>
</feature>
<feature type="transmembrane region" description="Helical" evidence="22">
    <location>
        <begin position="1319"/>
        <end position="1339"/>
    </location>
</feature>
<dbReference type="InterPro" id="IPR036412">
    <property type="entry name" value="HAD-like_sf"/>
</dbReference>
<dbReference type="SMART" id="SM00044">
    <property type="entry name" value="CYCc"/>
    <property type="match status" value="2"/>
</dbReference>